<comment type="caution">
    <text evidence="4">Lacks conserved residue(s) required for the propagation of feature annotation.</text>
</comment>
<dbReference type="SUPFAM" id="SSF52151">
    <property type="entry name" value="FabD/lysophospholipase-like"/>
    <property type="match status" value="1"/>
</dbReference>
<dbReference type="EMBL" id="JBELOE010000209">
    <property type="protein sequence ID" value="MER2492281.1"/>
    <property type="molecule type" value="Genomic_DNA"/>
</dbReference>
<feature type="domain" description="PNPLA" evidence="5">
    <location>
        <begin position="11"/>
        <end position="171"/>
    </location>
</feature>
<feature type="short sequence motif" description="GXSXG" evidence="4">
    <location>
        <begin position="42"/>
        <end position="46"/>
    </location>
</feature>
<dbReference type="PANTHER" id="PTHR14226:SF76">
    <property type="entry name" value="NTE FAMILY PROTEIN RSSA"/>
    <property type="match status" value="1"/>
</dbReference>
<accession>A0ABV1RHQ3</accession>
<keyword evidence="1 4" id="KW-0378">Hydrolase</keyword>
<dbReference type="InterPro" id="IPR002641">
    <property type="entry name" value="PNPLA_dom"/>
</dbReference>
<evidence type="ECO:0000256" key="1">
    <source>
        <dbReference type="ARBA" id="ARBA00022801"/>
    </source>
</evidence>
<dbReference type="Proteomes" id="UP001467690">
    <property type="component" value="Unassembled WGS sequence"/>
</dbReference>
<evidence type="ECO:0000256" key="4">
    <source>
        <dbReference type="PROSITE-ProRule" id="PRU01161"/>
    </source>
</evidence>
<evidence type="ECO:0000313" key="7">
    <source>
        <dbReference type="Proteomes" id="UP001467690"/>
    </source>
</evidence>
<evidence type="ECO:0000256" key="2">
    <source>
        <dbReference type="ARBA" id="ARBA00022963"/>
    </source>
</evidence>
<dbReference type="NCBIfam" id="NF007623">
    <property type="entry name" value="PRK10279.1"/>
    <property type="match status" value="1"/>
</dbReference>
<sequence length="327" mass="35202">MQQQENFKLGLALGSGAARGWALIGALKSLHKLGIQPKVIAGCSMGSLVGAAYCTDKLDELEKWALSLDTWKVVRLLDWGMGRGGVVSGTKLYKRLESQIGNTLIEDSSVQYAAVATELYTGREHIFQQGSYIDAVRASCAIPGMLAPQFIDGHWMIDGAVVNPVPVSVCRAMGATHVIAIDLNCGRVPAVHKKGDIAAPAHLKNLPNDIDEANEAGEIDEQEQPNKFQDLLGQSKGFIDQLINKIPVGSANSPSMVAVATSAIDIMQNRITRSRLAADPPDLLIQPKVEDIGILEFNRAAEAIKLGEDAVMKVAHLLDEFKEAQDD</sequence>
<dbReference type="PANTHER" id="PTHR14226">
    <property type="entry name" value="NEUROPATHY TARGET ESTERASE/SWISS CHEESE D.MELANOGASTER"/>
    <property type="match status" value="1"/>
</dbReference>
<comment type="caution">
    <text evidence="6">The sequence shown here is derived from an EMBL/GenBank/DDBJ whole genome shotgun (WGS) entry which is preliminary data.</text>
</comment>
<proteinExistence type="predicted"/>
<reference evidence="6 7" key="1">
    <citation type="submission" date="2024-06" db="EMBL/GenBank/DDBJ databases">
        <authorList>
            <person name="Chen R.Y."/>
        </authorList>
    </citation>
    <scope>NUCLEOTIDE SEQUENCE [LARGE SCALE GENOMIC DNA]</scope>
    <source>
        <strain evidence="6 7">D2</strain>
    </source>
</reference>
<organism evidence="6 7">
    <name type="scientific">Catenovulum sediminis</name>
    <dbReference type="NCBI Taxonomy" id="1740262"/>
    <lineage>
        <taxon>Bacteria</taxon>
        <taxon>Pseudomonadati</taxon>
        <taxon>Pseudomonadota</taxon>
        <taxon>Gammaproteobacteria</taxon>
        <taxon>Alteromonadales</taxon>
        <taxon>Alteromonadaceae</taxon>
        <taxon>Catenovulum</taxon>
    </lineage>
</organism>
<feature type="active site" description="Proton acceptor" evidence="4">
    <location>
        <position position="158"/>
    </location>
</feature>
<dbReference type="RefSeq" id="WP_143871615.1">
    <property type="nucleotide sequence ID" value="NZ_CP041660.1"/>
</dbReference>
<dbReference type="Pfam" id="PF01734">
    <property type="entry name" value="Patatin"/>
    <property type="match status" value="1"/>
</dbReference>
<evidence type="ECO:0000313" key="6">
    <source>
        <dbReference type="EMBL" id="MER2492281.1"/>
    </source>
</evidence>
<gene>
    <name evidence="6" type="primary">rssA</name>
    <name evidence="6" type="ORF">ABS311_10360</name>
</gene>
<evidence type="ECO:0000259" key="5">
    <source>
        <dbReference type="PROSITE" id="PS51635"/>
    </source>
</evidence>
<protein>
    <submittedName>
        <fullName evidence="6">Patatin-like phospholipase RssA</fullName>
    </submittedName>
</protein>
<keyword evidence="2 4" id="KW-0442">Lipid degradation</keyword>
<keyword evidence="7" id="KW-1185">Reference proteome</keyword>
<dbReference type="InterPro" id="IPR050301">
    <property type="entry name" value="NTE"/>
</dbReference>
<dbReference type="PROSITE" id="PS51635">
    <property type="entry name" value="PNPLA"/>
    <property type="match status" value="1"/>
</dbReference>
<name>A0ABV1RHQ3_9ALTE</name>
<dbReference type="Gene3D" id="3.40.1090.10">
    <property type="entry name" value="Cytosolic phospholipase A2 catalytic domain"/>
    <property type="match status" value="2"/>
</dbReference>
<keyword evidence="3 4" id="KW-0443">Lipid metabolism</keyword>
<feature type="short sequence motif" description="DGA/G" evidence="4">
    <location>
        <begin position="158"/>
        <end position="160"/>
    </location>
</feature>
<feature type="active site" description="Nucleophile" evidence="4">
    <location>
        <position position="44"/>
    </location>
</feature>
<dbReference type="InterPro" id="IPR016035">
    <property type="entry name" value="Acyl_Trfase/lysoPLipase"/>
</dbReference>
<evidence type="ECO:0000256" key="3">
    <source>
        <dbReference type="ARBA" id="ARBA00023098"/>
    </source>
</evidence>